<sequence>MYCGIMLKLIAASFLTIVFAEELCEYIHFPRRNISMNCCANNSFSESSFREYHELKKVEAVYLSVNGSLYICETYSGSNVNSRSAVKDSDDSGAFPVTFRDKAAIPIIPLFANRRLADVPARCPNGKVKDSDDSCGALWD</sequence>
<feature type="signal peptide" evidence="1">
    <location>
        <begin position="1"/>
        <end position="20"/>
    </location>
</feature>
<proteinExistence type="predicted"/>
<comment type="caution">
    <text evidence="2">The sequence shown here is derived from an EMBL/GenBank/DDBJ whole genome shotgun (WGS) entry which is preliminary data.</text>
</comment>
<evidence type="ECO:0000256" key="1">
    <source>
        <dbReference type="SAM" id="SignalP"/>
    </source>
</evidence>
<organism evidence="2 3">
    <name type="scientific">Cryptolaemus montrouzieri</name>
    <dbReference type="NCBI Taxonomy" id="559131"/>
    <lineage>
        <taxon>Eukaryota</taxon>
        <taxon>Metazoa</taxon>
        <taxon>Ecdysozoa</taxon>
        <taxon>Arthropoda</taxon>
        <taxon>Hexapoda</taxon>
        <taxon>Insecta</taxon>
        <taxon>Pterygota</taxon>
        <taxon>Neoptera</taxon>
        <taxon>Endopterygota</taxon>
        <taxon>Coleoptera</taxon>
        <taxon>Polyphaga</taxon>
        <taxon>Cucujiformia</taxon>
        <taxon>Coccinelloidea</taxon>
        <taxon>Coccinellidae</taxon>
        <taxon>Scymninae</taxon>
        <taxon>Scymnini</taxon>
        <taxon>Cryptolaemus</taxon>
    </lineage>
</organism>
<evidence type="ECO:0000313" key="2">
    <source>
        <dbReference type="EMBL" id="KAL3278798.1"/>
    </source>
</evidence>
<dbReference type="AlphaFoldDB" id="A0ABD2NJD1"/>
<name>A0ABD2NJD1_9CUCU</name>
<dbReference type="EMBL" id="JABFTP020000124">
    <property type="protein sequence ID" value="KAL3278798.1"/>
    <property type="molecule type" value="Genomic_DNA"/>
</dbReference>
<accession>A0ABD2NJD1</accession>
<feature type="chain" id="PRO_5044776857" evidence="1">
    <location>
        <begin position="21"/>
        <end position="140"/>
    </location>
</feature>
<dbReference type="Proteomes" id="UP001516400">
    <property type="component" value="Unassembled WGS sequence"/>
</dbReference>
<gene>
    <name evidence="2" type="ORF">HHI36_016321</name>
</gene>
<evidence type="ECO:0000313" key="3">
    <source>
        <dbReference type="Proteomes" id="UP001516400"/>
    </source>
</evidence>
<keyword evidence="1" id="KW-0732">Signal</keyword>
<reference evidence="2 3" key="1">
    <citation type="journal article" date="2021" name="BMC Biol.">
        <title>Horizontally acquired antibacterial genes associated with adaptive radiation of ladybird beetles.</title>
        <authorList>
            <person name="Li H.S."/>
            <person name="Tang X.F."/>
            <person name="Huang Y.H."/>
            <person name="Xu Z.Y."/>
            <person name="Chen M.L."/>
            <person name="Du X.Y."/>
            <person name="Qiu B.Y."/>
            <person name="Chen P.T."/>
            <person name="Zhang W."/>
            <person name="Slipinski A."/>
            <person name="Escalona H.E."/>
            <person name="Waterhouse R.M."/>
            <person name="Zwick A."/>
            <person name="Pang H."/>
        </authorList>
    </citation>
    <scope>NUCLEOTIDE SEQUENCE [LARGE SCALE GENOMIC DNA]</scope>
    <source>
        <strain evidence="2">SYSU2018</strain>
    </source>
</reference>
<protein>
    <submittedName>
        <fullName evidence="2">Uncharacterized protein</fullName>
    </submittedName>
</protein>
<keyword evidence="3" id="KW-1185">Reference proteome</keyword>